<evidence type="ECO:0000256" key="6">
    <source>
        <dbReference type="RuleBase" id="RU000394"/>
    </source>
</evidence>
<feature type="region of interest" description="Disordered" evidence="8">
    <location>
        <begin position="40"/>
        <end position="60"/>
    </location>
</feature>
<dbReference type="GO" id="GO:0005634">
    <property type="term" value="C:nucleus"/>
    <property type="evidence" value="ECO:0007669"/>
    <property type="project" value="TreeGrafter"/>
</dbReference>
<keyword evidence="2 5" id="KW-0547">Nucleotide-binding</keyword>
<feature type="region of interest" description="Disordered" evidence="8">
    <location>
        <begin position="424"/>
        <end position="497"/>
    </location>
</feature>
<evidence type="ECO:0000256" key="7">
    <source>
        <dbReference type="SAM" id="Coils"/>
    </source>
</evidence>
<dbReference type="GO" id="GO:0003777">
    <property type="term" value="F:microtubule motor activity"/>
    <property type="evidence" value="ECO:0007669"/>
    <property type="project" value="InterPro"/>
</dbReference>
<dbReference type="Gene3D" id="3.40.850.10">
    <property type="entry name" value="Kinesin motor domain"/>
    <property type="match status" value="1"/>
</dbReference>
<dbReference type="PRINTS" id="PR00380">
    <property type="entry name" value="KINESINHEAVY"/>
</dbReference>
<dbReference type="PANTHER" id="PTHR24115:SF1008">
    <property type="entry name" value="KINESIN-LIKE PROTEIN SUBITO"/>
    <property type="match status" value="1"/>
</dbReference>
<dbReference type="GO" id="GO:0005874">
    <property type="term" value="C:microtubule"/>
    <property type="evidence" value="ECO:0007669"/>
    <property type="project" value="UniProtKB-KW"/>
</dbReference>
<dbReference type="InterPro" id="IPR001752">
    <property type="entry name" value="Kinesin_motor_dom"/>
</dbReference>
<dbReference type="GO" id="GO:0016887">
    <property type="term" value="F:ATP hydrolysis activity"/>
    <property type="evidence" value="ECO:0007669"/>
    <property type="project" value="TreeGrafter"/>
</dbReference>
<dbReference type="InterPro" id="IPR027417">
    <property type="entry name" value="P-loop_NTPase"/>
</dbReference>
<evidence type="ECO:0000256" key="3">
    <source>
        <dbReference type="ARBA" id="ARBA00022840"/>
    </source>
</evidence>
<evidence type="ECO:0000256" key="1">
    <source>
        <dbReference type="ARBA" id="ARBA00022701"/>
    </source>
</evidence>
<dbReference type="PANTHER" id="PTHR24115">
    <property type="entry name" value="KINESIN-RELATED"/>
    <property type="match status" value="1"/>
</dbReference>
<dbReference type="InterPro" id="IPR036961">
    <property type="entry name" value="Kinesin_motor_dom_sf"/>
</dbReference>
<dbReference type="CDD" id="cd14686">
    <property type="entry name" value="bZIP"/>
    <property type="match status" value="1"/>
</dbReference>
<dbReference type="STRING" id="341454.A0A4S2N090"/>
<dbReference type="Pfam" id="PF00225">
    <property type="entry name" value="Kinesin"/>
    <property type="match status" value="1"/>
</dbReference>
<dbReference type="SMART" id="SM00129">
    <property type="entry name" value="KISc"/>
    <property type="match status" value="1"/>
</dbReference>
<evidence type="ECO:0000313" key="10">
    <source>
        <dbReference type="EMBL" id="TGZ82499.1"/>
    </source>
</evidence>
<keyword evidence="3 5" id="KW-0067">ATP-binding</keyword>
<evidence type="ECO:0000256" key="2">
    <source>
        <dbReference type="ARBA" id="ARBA00022741"/>
    </source>
</evidence>
<feature type="coiled-coil region" evidence="7">
    <location>
        <begin position="615"/>
        <end position="646"/>
    </location>
</feature>
<feature type="compositionally biased region" description="Basic residues" evidence="8">
    <location>
        <begin position="454"/>
        <end position="468"/>
    </location>
</feature>
<reference evidence="10 11" key="1">
    <citation type="submission" date="2019-04" db="EMBL/GenBank/DDBJ databases">
        <title>Comparative genomics and transcriptomics to analyze fruiting body development in filamentous ascomycetes.</title>
        <authorList>
            <consortium name="DOE Joint Genome Institute"/>
            <person name="Lutkenhaus R."/>
            <person name="Traeger S."/>
            <person name="Breuer J."/>
            <person name="Kuo A."/>
            <person name="Lipzen A."/>
            <person name="Pangilinan J."/>
            <person name="Dilworth D."/>
            <person name="Sandor L."/>
            <person name="Poggeler S."/>
            <person name="Barry K."/>
            <person name="Grigoriev I.V."/>
            <person name="Nowrousian M."/>
        </authorList>
    </citation>
    <scope>NUCLEOTIDE SEQUENCE [LARGE SCALE GENOMIC DNA]</scope>
    <source>
        <strain evidence="10 11">CBS 389.68</strain>
    </source>
</reference>
<dbReference type="GO" id="GO:0007018">
    <property type="term" value="P:microtubule-based movement"/>
    <property type="evidence" value="ECO:0007669"/>
    <property type="project" value="InterPro"/>
</dbReference>
<keyword evidence="10" id="KW-0378">Hydrolase</keyword>
<dbReference type="GO" id="GO:0008017">
    <property type="term" value="F:microtubule binding"/>
    <property type="evidence" value="ECO:0007669"/>
    <property type="project" value="InterPro"/>
</dbReference>
<feature type="region of interest" description="Disordered" evidence="8">
    <location>
        <begin position="169"/>
        <end position="189"/>
    </location>
</feature>
<comment type="similarity">
    <text evidence="5 6">Belongs to the TRAFAC class myosin-kinesin ATPase superfamily. Kinesin family.</text>
</comment>
<protein>
    <recommendedName>
        <fullName evidence="6">Kinesin-like protein</fullName>
    </recommendedName>
</protein>
<dbReference type="GO" id="GO:0005871">
    <property type="term" value="C:kinesin complex"/>
    <property type="evidence" value="ECO:0007669"/>
    <property type="project" value="TreeGrafter"/>
</dbReference>
<keyword evidence="4 5" id="KW-0505">Motor protein</keyword>
<feature type="binding site" evidence="5">
    <location>
        <begin position="107"/>
        <end position="114"/>
    </location>
    <ligand>
        <name>ATP</name>
        <dbReference type="ChEBI" id="CHEBI:30616"/>
    </ligand>
</feature>
<dbReference type="Proteomes" id="UP000298138">
    <property type="component" value="Unassembled WGS sequence"/>
</dbReference>
<organism evidence="10 11">
    <name type="scientific">Ascodesmis nigricans</name>
    <dbReference type="NCBI Taxonomy" id="341454"/>
    <lineage>
        <taxon>Eukaryota</taxon>
        <taxon>Fungi</taxon>
        <taxon>Dikarya</taxon>
        <taxon>Ascomycota</taxon>
        <taxon>Pezizomycotina</taxon>
        <taxon>Pezizomycetes</taxon>
        <taxon>Pezizales</taxon>
        <taxon>Ascodesmidaceae</taxon>
        <taxon>Ascodesmis</taxon>
    </lineage>
</organism>
<feature type="compositionally biased region" description="Low complexity" evidence="8">
    <location>
        <begin position="436"/>
        <end position="452"/>
    </location>
</feature>
<keyword evidence="1 6" id="KW-0493">Microtubule</keyword>
<evidence type="ECO:0000259" key="9">
    <source>
        <dbReference type="PROSITE" id="PS50067"/>
    </source>
</evidence>
<dbReference type="InParanoid" id="A0A4S2N090"/>
<name>A0A4S2N090_9PEZI</name>
<keyword evidence="11" id="KW-1185">Reference proteome</keyword>
<dbReference type="PROSITE" id="PS50067">
    <property type="entry name" value="KINESIN_MOTOR_2"/>
    <property type="match status" value="1"/>
</dbReference>
<keyword evidence="7" id="KW-0175">Coiled coil</keyword>
<dbReference type="EMBL" id="ML220115">
    <property type="protein sequence ID" value="TGZ82499.1"/>
    <property type="molecule type" value="Genomic_DNA"/>
</dbReference>
<feature type="compositionally biased region" description="Low complexity" evidence="8">
    <location>
        <begin position="482"/>
        <end position="497"/>
    </location>
</feature>
<feature type="domain" description="Kinesin motor" evidence="9">
    <location>
        <begin position="13"/>
        <end position="419"/>
    </location>
</feature>
<dbReference type="InterPro" id="IPR019821">
    <property type="entry name" value="Kinesin_motor_CS"/>
</dbReference>
<dbReference type="PROSITE" id="PS00411">
    <property type="entry name" value="KINESIN_MOTOR_1"/>
    <property type="match status" value="1"/>
</dbReference>
<evidence type="ECO:0000256" key="5">
    <source>
        <dbReference type="PROSITE-ProRule" id="PRU00283"/>
    </source>
</evidence>
<sequence>MMDPPQPPTNSNYFQVFLRLRPPSIHSVSPTRFLTASPDSSHIFVTPPPPSSSASASGKSYSRPVEKFTFTRIFDEDVGQREVFEETVMPLVEDVLTGRDAMVAAMGVTGSGKSHTVIGGREKGLVQMALEMVYRSLEGRIVEGVEGERDEIVMDAEELVERMEYALDSTSSRRPNLSHPSSPSIHTLATPTSQGAHYAVLLSMYELYNDRIFDLLDEAPLLPSTTRRKPLLFKSPSIDSLSNKKHISGLRKIHCPSLTSALTVLSHGLHNRRAYSTNSNPISSRSHAFITLELRRFSSRHHHHLGTSTLSIIDLAGSERAKNTLTSGDRLAEAGSINRSLMSLGQCLQLQCQHHLRGGAAETAGMIVRQSKLTELLFANSLAGGEDTGRQVMIVTADPRGDWNATTQILRYSAAATEVAVPRRRGTVASKTGPKSIRSVSAASSRSAVSTSFPHHHQDHPHQPKLTKSHSTTTSFPRKKGAPPSSSAAATTAAATAQDQNLTKDDLITLLLTRLETTTAALNATESRCLQIEQSIREEMALEMEQQIAVIMQETREARWKEEERREGFVDGKLEILVKGLEITSPDTSKPHSPISTTTTITDNTATTITLPPEIDRELKELRNRNDDLERENEKLRHEVAMLNRELNNRSPTAASVLTDGTRRIVSGAGGGRIVSGSAGNSGPRKISVKKRNRIVSGNRTEAGRPLMCIENGRLDG</sequence>
<dbReference type="SUPFAM" id="SSF52540">
    <property type="entry name" value="P-loop containing nucleoside triphosphate hydrolases"/>
    <property type="match status" value="1"/>
</dbReference>
<accession>A0A4S2N090</accession>
<evidence type="ECO:0000256" key="8">
    <source>
        <dbReference type="SAM" id="MobiDB-lite"/>
    </source>
</evidence>
<dbReference type="OrthoDB" id="123929at2759"/>
<evidence type="ECO:0000256" key="4">
    <source>
        <dbReference type="ARBA" id="ARBA00023175"/>
    </source>
</evidence>
<dbReference type="InterPro" id="IPR027640">
    <property type="entry name" value="Kinesin-like_fam"/>
</dbReference>
<proteinExistence type="inferred from homology"/>
<dbReference type="GO" id="GO:0005524">
    <property type="term" value="F:ATP binding"/>
    <property type="evidence" value="ECO:0007669"/>
    <property type="project" value="UniProtKB-UniRule"/>
</dbReference>
<dbReference type="AlphaFoldDB" id="A0A4S2N090"/>
<evidence type="ECO:0000313" key="11">
    <source>
        <dbReference type="Proteomes" id="UP000298138"/>
    </source>
</evidence>
<gene>
    <name evidence="10" type="ORF">EX30DRAFT_339782</name>
</gene>